<protein>
    <submittedName>
        <fullName evidence="2">Sulfotransfer_1 domain-containing protein</fullName>
    </submittedName>
</protein>
<keyword evidence="1" id="KW-1185">Reference proteome</keyword>
<organism evidence="1 2">
    <name type="scientific">Macrostomum lignano</name>
    <dbReference type="NCBI Taxonomy" id="282301"/>
    <lineage>
        <taxon>Eukaryota</taxon>
        <taxon>Metazoa</taxon>
        <taxon>Spiralia</taxon>
        <taxon>Lophotrochozoa</taxon>
        <taxon>Platyhelminthes</taxon>
        <taxon>Rhabditophora</taxon>
        <taxon>Macrostomorpha</taxon>
        <taxon>Macrostomida</taxon>
        <taxon>Macrostomidae</taxon>
        <taxon>Macrostomum</taxon>
    </lineage>
</organism>
<sequence length="122" mass="13688">RTKIDIAKRIKRNETTDCGTWNHPVLLECRPPDTCKTQLHHQGVGLHELPSILRRPPSLRVVLRSNPISVARDFLYFQGGLLHSQWNPSELQGLLQQHPGLCSAGQLLQQGLRSAASSKRVI</sequence>
<dbReference type="Proteomes" id="UP000095280">
    <property type="component" value="Unplaced"/>
</dbReference>
<dbReference type="WBParaSite" id="maker-unitig_35072-snap-gene-0.1-mRNA-1">
    <property type="protein sequence ID" value="maker-unitig_35072-snap-gene-0.1-mRNA-1"/>
    <property type="gene ID" value="maker-unitig_35072-snap-gene-0.1"/>
</dbReference>
<evidence type="ECO:0000313" key="2">
    <source>
        <dbReference type="WBParaSite" id="maker-unitig_35072-snap-gene-0.1-mRNA-1"/>
    </source>
</evidence>
<name>A0A1I8FHI2_9PLAT</name>
<evidence type="ECO:0000313" key="1">
    <source>
        <dbReference type="Proteomes" id="UP000095280"/>
    </source>
</evidence>
<proteinExistence type="predicted"/>
<dbReference type="AlphaFoldDB" id="A0A1I8FHI2"/>
<accession>A0A1I8FHI2</accession>
<reference evidence="2" key="1">
    <citation type="submission" date="2016-11" db="UniProtKB">
        <authorList>
            <consortium name="WormBaseParasite"/>
        </authorList>
    </citation>
    <scope>IDENTIFICATION</scope>
</reference>